<gene>
    <name evidence="3" type="ORF">JCM9157_4895</name>
</gene>
<feature type="domain" description="TniQ" evidence="1">
    <location>
        <begin position="5"/>
        <end position="159"/>
    </location>
</feature>
<dbReference type="EMBL" id="BAUV01000088">
    <property type="protein sequence ID" value="GAE37583.1"/>
    <property type="molecule type" value="Genomic_DNA"/>
</dbReference>
<feature type="domain" description="Transposon Tn7 transposition protein TnsD C-terminal" evidence="2">
    <location>
        <begin position="206"/>
        <end position="553"/>
    </location>
</feature>
<dbReference type="STRING" id="1236973.JCM9157_4895"/>
<sequence length="602" mass="71011">MVASFFPTPYSDETLYSLIGRYHLRSGNISFVATLNDLFNYETEVSVDLPSGISNLVKSLPKSCAITEKELINNHTHNLFYITFLPNCRRDEIYQSMIQPKGQRIHYKAGIMGSTITLNQFFKYCPMCSLEDLENHGELYWHRLHQTPGIEMCIRHNVWLMNSIVPIDSNNKYEIQIATEQNCDLTNIKEVEDIHLLNQFQSFVTNIEKLLNNSYPDKSLGWFHEIYSSRLMEKGFRNINGNIQQSHLKEAFVNYHGESFLRHLQSSVNGDKSWLSYIVRKPRKSNHPIRHLLLMDFLGLSLEDVFTPNSIFHPFGNAPWPCLNPACIHYLKDVIQTMIKDICKKTSDPLGLFECECGFKYSRRGFEKSKEDRYKISRVKEFGHVWKAELNKLIKQNLSIREMGRRLNADGKTIKRYAESNLPVTNRKSIVSEEKLILYRRKWEEIQFQYPEKSKTELRKVEPKTYYWLYTNDRDWFNLNSPKPKRNTTSRERVNWGERDNELLEKVTVQVQQLLNKEGKPTRVSRKRVGTLIGKRALLEKKLDKLPQTKEYLDSVVESTEQFRERKKEWAIQELERRGEEVRAWRVKRLVGINLEKYEDMV</sequence>
<name>W4R111_HALA3</name>
<evidence type="ECO:0000259" key="2">
    <source>
        <dbReference type="Pfam" id="PF15978"/>
    </source>
</evidence>
<dbReference type="OrthoDB" id="470139at2"/>
<dbReference type="RefSeq" id="WP_035668539.1">
    <property type="nucleotide sequence ID" value="NZ_BAUV01000088.1"/>
</dbReference>
<organism evidence="3 4">
    <name type="scientific">Halalkalibacter akibai (strain ATCC 43226 / DSM 21942 / CIP 109018 / JCM 9157 / 1139)</name>
    <name type="common">Bacillus akibai</name>
    <dbReference type="NCBI Taxonomy" id="1236973"/>
    <lineage>
        <taxon>Bacteria</taxon>
        <taxon>Bacillati</taxon>
        <taxon>Bacillota</taxon>
        <taxon>Bacilli</taxon>
        <taxon>Bacillales</taxon>
        <taxon>Bacillaceae</taxon>
        <taxon>Halalkalibacter</taxon>
    </lineage>
</organism>
<accession>W4R111</accession>
<dbReference type="Pfam" id="PF15978">
    <property type="entry name" value="TnsD"/>
    <property type="match status" value="1"/>
</dbReference>
<dbReference type="InterPro" id="IPR032750">
    <property type="entry name" value="TnsD_C"/>
</dbReference>
<evidence type="ECO:0000313" key="4">
    <source>
        <dbReference type="Proteomes" id="UP000018896"/>
    </source>
</evidence>
<dbReference type="AlphaFoldDB" id="W4R111"/>
<dbReference type="eggNOG" id="COG3677">
    <property type="taxonomic scope" value="Bacteria"/>
</dbReference>
<dbReference type="InterPro" id="IPR009492">
    <property type="entry name" value="TniQ"/>
</dbReference>
<dbReference type="Proteomes" id="UP000018896">
    <property type="component" value="Unassembled WGS sequence"/>
</dbReference>
<dbReference type="Pfam" id="PF06527">
    <property type="entry name" value="TniQ"/>
    <property type="match status" value="1"/>
</dbReference>
<protein>
    <submittedName>
        <fullName evidence="3">Tn7-like transposition protein D</fullName>
    </submittedName>
</protein>
<evidence type="ECO:0000259" key="1">
    <source>
        <dbReference type="Pfam" id="PF06527"/>
    </source>
</evidence>
<keyword evidence="4" id="KW-1185">Reference proteome</keyword>
<reference evidence="3 4" key="1">
    <citation type="journal article" date="2014" name="Genome Announc.">
        <title>Draft Genome Sequences of Three Alkaliphilic Bacillus Strains, Bacillus wakoensis JCM 9140T, Bacillus akibai JCM 9157T, and Bacillus hemicellulosilyticus JCM 9152T.</title>
        <authorList>
            <person name="Yuki M."/>
            <person name="Oshima K."/>
            <person name="Suda W."/>
            <person name="Oshida Y."/>
            <person name="Kitamura K."/>
            <person name="Iida T."/>
            <person name="Hattori M."/>
            <person name="Ohkuma M."/>
        </authorList>
    </citation>
    <scope>NUCLEOTIDE SEQUENCE [LARGE SCALE GENOMIC DNA]</scope>
    <source>
        <strain evidence="3 4">JCM 9157</strain>
    </source>
</reference>
<evidence type="ECO:0000313" key="3">
    <source>
        <dbReference type="EMBL" id="GAE37583.1"/>
    </source>
</evidence>
<proteinExistence type="predicted"/>
<comment type="caution">
    <text evidence="3">The sequence shown here is derived from an EMBL/GenBank/DDBJ whole genome shotgun (WGS) entry which is preliminary data.</text>
</comment>